<feature type="domain" description="Protein CR006 P-loop" evidence="1">
    <location>
        <begin position="10"/>
        <end position="99"/>
    </location>
</feature>
<protein>
    <recommendedName>
        <fullName evidence="1">Protein CR006 P-loop domain-containing protein</fullName>
    </recommendedName>
</protein>
<dbReference type="Pfam" id="PF13166">
    <property type="entry name" value="AAA_13"/>
    <property type="match status" value="1"/>
</dbReference>
<organism evidence="2 3">
    <name type="scientific">Chryseobacterium taklimakanense</name>
    <dbReference type="NCBI Taxonomy" id="536441"/>
    <lineage>
        <taxon>Bacteria</taxon>
        <taxon>Pseudomonadati</taxon>
        <taxon>Bacteroidota</taxon>
        <taxon>Flavobacteriia</taxon>
        <taxon>Flavobacteriales</taxon>
        <taxon>Weeksellaceae</taxon>
        <taxon>Chryseobacterium group</taxon>
        <taxon>Chryseobacterium</taxon>
    </lineage>
</organism>
<dbReference type="EMBL" id="CP034171">
    <property type="protein sequence ID" value="AZI20815.1"/>
    <property type="molecule type" value="Genomic_DNA"/>
</dbReference>
<gene>
    <name evidence="2" type="ORF">EIH08_08955</name>
</gene>
<dbReference type="AlphaFoldDB" id="A0A3G8WI15"/>
<dbReference type="InterPro" id="IPR026866">
    <property type="entry name" value="CR006_AAA"/>
</dbReference>
<dbReference type="Proteomes" id="UP000282297">
    <property type="component" value="Chromosome"/>
</dbReference>
<accession>A0A3G8WI15</accession>
<evidence type="ECO:0000313" key="2">
    <source>
        <dbReference type="EMBL" id="AZI20815.1"/>
    </source>
</evidence>
<evidence type="ECO:0000259" key="1">
    <source>
        <dbReference type="Pfam" id="PF13166"/>
    </source>
</evidence>
<name>A0A3G8WI15_9FLAO</name>
<sequence length="100" mass="11901">MLLRINKLKNFGVYQNFDWGSLDDFKNKNLIYGWNYSGKTTISKLFQILEYRYKNICFPRAEFEIAEGREGLPTKIFTQDTINTFPFTVKVFNSEYFNKA</sequence>
<reference evidence="3" key="1">
    <citation type="submission" date="2018-11" db="EMBL/GenBank/DDBJ databases">
        <title>Proposal to divide the Flavobacteriaceae and reorganize its genera based on Amino Acid Identity values calculated from whole genome sequences.</title>
        <authorList>
            <person name="Nicholson A.C."/>
            <person name="Gulvik C.A."/>
            <person name="Whitney A.M."/>
            <person name="Humrighouse B.W."/>
            <person name="Bell M."/>
            <person name="Holmes B."/>
            <person name="Steigerwalt A.B."/>
            <person name="Villarma A."/>
            <person name="Sheth M."/>
            <person name="Batra D."/>
            <person name="Pryor J."/>
            <person name="Bernardet J.-F."/>
            <person name="Hugo C."/>
            <person name="Kampfer P."/>
            <person name="Newman J.D."/>
            <person name="McQuiston J.R."/>
        </authorList>
    </citation>
    <scope>NUCLEOTIDE SEQUENCE [LARGE SCALE GENOMIC DNA]</scope>
    <source>
        <strain evidence="3">H4753</strain>
    </source>
</reference>
<proteinExistence type="predicted"/>
<evidence type="ECO:0000313" key="3">
    <source>
        <dbReference type="Proteomes" id="UP000282297"/>
    </source>
</evidence>